<dbReference type="PANTHER" id="PTHR34389">
    <property type="entry name" value="L-RHAMNOSE MUTAROTASE"/>
    <property type="match status" value="1"/>
</dbReference>
<dbReference type="InterPro" id="IPR008000">
    <property type="entry name" value="Rham/fucose_mutarotase"/>
</dbReference>
<dbReference type="InterPro" id="IPR011008">
    <property type="entry name" value="Dimeric_a/b-barrel"/>
</dbReference>
<comment type="caution">
    <text evidence="1">The sequence shown here is derived from an EMBL/GenBank/DDBJ whole genome shotgun (WGS) entry which is preliminary data.</text>
</comment>
<reference evidence="2" key="1">
    <citation type="journal article" date="2019" name="Int. J. Syst. Evol. Microbiol.">
        <title>The Global Catalogue of Microorganisms (GCM) 10K type strain sequencing project: providing services to taxonomists for standard genome sequencing and annotation.</title>
        <authorList>
            <consortium name="The Broad Institute Genomics Platform"/>
            <consortium name="The Broad Institute Genome Sequencing Center for Infectious Disease"/>
            <person name="Wu L."/>
            <person name="Ma J."/>
        </authorList>
    </citation>
    <scope>NUCLEOTIDE SEQUENCE [LARGE SCALE GENOMIC DNA]</scope>
    <source>
        <strain evidence="2">CCM 8749</strain>
    </source>
</reference>
<dbReference type="EMBL" id="JBHSQV010000171">
    <property type="protein sequence ID" value="MFC5987806.1"/>
    <property type="molecule type" value="Genomic_DNA"/>
</dbReference>
<evidence type="ECO:0000313" key="2">
    <source>
        <dbReference type="Proteomes" id="UP001596250"/>
    </source>
</evidence>
<keyword evidence="2" id="KW-1185">Reference proteome</keyword>
<dbReference type="PANTHER" id="PTHR34389:SF2">
    <property type="entry name" value="L-RHAMNOSE MUTAROTASE"/>
    <property type="match status" value="1"/>
</dbReference>
<protein>
    <submittedName>
        <fullName evidence="1">L-rhamnose mutarotase</fullName>
    </submittedName>
</protein>
<dbReference type="RefSeq" id="WP_379895227.1">
    <property type="nucleotide sequence ID" value="NZ_CBCSCT010000030.1"/>
</dbReference>
<name>A0ABW1IRZ9_9BACL</name>
<proteinExistence type="predicted"/>
<organism evidence="1 2">
    <name type="scientific">Marinicrinis lubricantis</name>
    <dbReference type="NCBI Taxonomy" id="2086470"/>
    <lineage>
        <taxon>Bacteria</taxon>
        <taxon>Bacillati</taxon>
        <taxon>Bacillota</taxon>
        <taxon>Bacilli</taxon>
        <taxon>Bacillales</taxon>
        <taxon>Paenibacillaceae</taxon>
    </lineage>
</organism>
<sequence length="106" mass="12694">MEHVAFVLSIDPAQKEEYWRRHQQVDPELEQLFAEVGIHRYHIFFHEGTLFAYMEVDNFEEAMSRIASHPADQRWQEYMADMLKLWENGSTSKVIPEMYRFVAGQK</sequence>
<accession>A0ABW1IRZ9</accession>
<dbReference type="Gene3D" id="3.30.70.100">
    <property type="match status" value="1"/>
</dbReference>
<dbReference type="Pfam" id="PF05336">
    <property type="entry name" value="rhaM"/>
    <property type="match status" value="1"/>
</dbReference>
<evidence type="ECO:0000313" key="1">
    <source>
        <dbReference type="EMBL" id="MFC5987806.1"/>
    </source>
</evidence>
<gene>
    <name evidence="1" type="ORF">ACFPXP_15480</name>
</gene>
<dbReference type="SUPFAM" id="SSF54909">
    <property type="entry name" value="Dimeric alpha+beta barrel"/>
    <property type="match status" value="1"/>
</dbReference>
<dbReference type="Proteomes" id="UP001596250">
    <property type="component" value="Unassembled WGS sequence"/>
</dbReference>